<evidence type="ECO:0000313" key="2">
    <source>
        <dbReference type="WBParaSite" id="GPLIN_001264500"/>
    </source>
</evidence>
<evidence type="ECO:0000313" key="1">
    <source>
        <dbReference type="Proteomes" id="UP000050741"/>
    </source>
</evidence>
<reference evidence="1" key="1">
    <citation type="submission" date="2013-12" db="EMBL/GenBank/DDBJ databases">
        <authorList>
            <person name="Aslett M."/>
        </authorList>
    </citation>
    <scope>NUCLEOTIDE SEQUENCE [LARGE SCALE GENOMIC DNA]</scope>
    <source>
        <strain evidence="1">Lindley</strain>
    </source>
</reference>
<reference evidence="2" key="3">
    <citation type="submission" date="2016-06" db="UniProtKB">
        <authorList>
            <consortium name="WormBaseParasite"/>
        </authorList>
    </citation>
    <scope>IDENTIFICATION</scope>
</reference>
<sequence length="127" mass="14830">MSKFSEQFLHRKILSRKCKKKNNQSEIEEKYCNLKNIKENDPAMSQVLQNLYALQQSKTSTQLKKAYLHFVIKFLAKRQHFEMSELLPLEGLNKQQILAEQKRLLRLLLTATNNDGNGTSNLSMECK</sequence>
<protein>
    <submittedName>
        <fullName evidence="2">BESS domain-containing protein</fullName>
    </submittedName>
</protein>
<dbReference type="Proteomes" id="UP000050741">
    <property type="component" value="Unassembled WGS sequence"/>
</dbReference>
<proteinExistence type="predicted"/>
<reference evidence="1" key="2">
    <citation type="submission" date="2014-05" db="EMBL/GenBank/DDBJ databases">
        <title>The genome and life-stage specific transcriptomes of Globodera pallida elucidate key aspects of plant parasitism by a cyst nematode.</title>
        <authorList>
            <person name="Cotton J.A."/>
            <person name="Lilley C.J."/>
            <person name="Jones L.M."/>
            <person name="Kikuchi T."/>
            <person name="Reid A.J."/>
            <person name="Thorpe P."/>
            <person name="Tsai I.J."/>
            <person name="Beasley H."/>
            <person name="Blok V."/>
            <person name="Cock P.J.A."/>
            <person name="Van den Akker S.E."/>
            <person name="Holroyd N."/>
            <person name="Hunt M."/>
            <person name="Mantelin S."/>
            <person name="Naghra H."/>
            <person name="Pain A."/>
            <person name="Palomares-Rius J.E."/>
            <person name="Zarowiecki M."/>
            <person name="Berriman M."/>
            <person name="Jones J.T."/>
            <person name="Urwin P.E."/>
        </authorList>
    </citation>
    <scope>NUCLEOTIDE SEQUENCE [LARGE SCALE GENOMIC DNA]</scope>
    <source>
        <strain evidence="1">Lindley</strain>
    </source>
</reference>
<dbReference type="WBParaSite" id="GPLIN_001264500">
    <property type="protein sequence ID" value="GPLIN_001264500"/>
    <property type="gene ID" value="GPLIN_001264500"/>
</dbReference>
<dbReference type="AlphaFoldDB" id="A0A183CID9"/>
<name>A0A183CID9_GLOPA</name>
<keyword evidence="1" id="KW-1185">Reference proteome</keyword>
<organism evidence="1 2">
    <name type="scientific">Globodera pallida</name>
    <name type="common">Potato cyst nematode worm</name>
    <name type="synonym">Heterodera pallida</name>
    <dbReference type="NCBI Taxonomy" id="36090"/>
    <lineage>
        <taxon>Eukaryota</taxon>
        <taxon>Metazoa</taxon>
        <taxon>Ecdysozoa</taxon>
        <taxon>Nematoda</taxon>
        <taxon>Chromadorea</taxon>
        <taxon>Rhabditida</taxon>
        <taxon>Tylenchina</taxon>
        <taxon>Tylenchomorpha</taxon>
        <taxon>Tylenchoidea</taxon>
        <taxon>Heteroderidae</taxon>
        <taxon>Heteroderinae</taxon>
        <taxon>Globodera</taxon>
    </lineage>
</organism>
<accession>A0A183CID9</accession>